<feature type="domain" description="PHP" evidence="3">
    <location>
        <begin position="7"/>
        <end position="199"/>
    </location>
</feature>
<comment type="catalytic activity">
    <reaction evidence="2">
        <text>L-histidinol phosphate + H2O = L-histidinol + phosphate</text>
        <dbReference type="Rhea" id="RHEA:14465"/>
        <dbReference type="ChEBI" id="CHEBI:15377"/>
        <dbReference type="ChEBI" id="CHEBI:43474"/>
        <dbReference type="ChEBI" id="CHEBI:57699"/>
        <dbReference type="ChEBI" id="CHEBI:57980"/>
        <dbReference type="EC" id="3.1.3.15"/>
    </reaction>
</comment>
<dbReference type="InterPro" id="IPR004013">
    <property type="entry name" value="PHP_dom"/>
</dbReference>
<evidence type="ECO:0000313" key="4">
    <source>
        <dbReference type="EMBL" id="MBV7275384.1"/>
    </source>
</evidence>
<keyword evidence="5" id="KW-1185">Reference proteome</keyword>
<dbReference type="NCBIfam" id="TIGR01856">
    <property type="entry name" value="hisJ_fam"/>
    <property type="match status" value="1"/>
</dbReference>
<accession>A0A949U2X6</accession>
<dbReference type="EMBL" id="JAEEGC010000122">
    <property type="protein sequence ID" value="MBV7275384.1"/>
    <property type="molecule type" value="Genomic_DNA"/>
</dbReference>
<dbReference type="Pfam" id="PF02811">
    <property type="entry name" value="PHP"/>
    <property type="match status" value="1"/>
</dbReference>
<dbReference type="GO" id="GO:0000105">
    <property type="term" value="P:L-histidine biosynthetic process"/>
    <property type="evidence" value="ECO:0007669"/>
    <property type="project" value="UniProtKB-UniRule"/>
</dbReference>
<dbReference type="GO" id="GO:0005737">
    <property type="term" value="C:cytoplasm"/>
    <property type="evidence" value="ECO:0007669"/>
    <property type="project" value="TreeGrafter"/>
</dbReference>
<dbReference type="EC" id="3.1.3.15" evidence="2"/>
<dbReference type="Proteomes" id="UP000694308">
    <property type="component" value="Unassembled WGS sequence"/>
</dbReference>
<evidence type="ECO:0000313" key="5">
    <source>
        <dbReference type="Proteomes" id="UP000694308"/>
    </source>
</evidence>
<reference evidence="4" key="1">
    <citation type="submission" date="2020-12" db="EMBL/GenBank/DDBJ databases">
        <title>Clostridium thailandense sp. nov., a novel acetogenic bacterium isolated from peat land soil in Thailand.</title>
        <authorList>
            <person name="Chaikitkaew S."/>
            <person name="Birkeland N.K."/>
        </authorList>
    </citation>
    <scope>NUCLEOTIDE SEQUENCE</scope>
    <source>
        <strain evidence="4">PL3</strain>
    </source>
</reference>
<keyword evidence="2" id="KW-0028">Amino-acid biosynthesis</keyword>
<dbReference type="PANTHER" id="PTHR21039">
    <property type="entry name" value="HISTIDINOL PHOSPHATASE-RELATED"/>
    <property type="match status" value="1"/>
</dbReference>
<proteinExistence type="inferred from homology"/>
<gene>
    <name evidence="4" type="ORF">I6U48_21005</name>
</gene>
<dbReference type="AlphaFoldDB" id="A0A949U2X6"/>
<comment type="caution">
    <text evidence="4">The sequence shown here is derived from an EMBL/GenBank/DDBJ whole genome shotgun (WGS) entry which is preliminary data.</text>
</comment>
<keyword evidence="1 2" id="KW-0378">Hydrolase</keyword>
<dbReference type="RefSeq" id="WP_218322435.1">
    <property type="nucleotide sequence ID" value="NZ_JAEEGC010000122.1"/>
</dbReference>
<sequence>MESIRIDSHVHTCVSPDSETPLEKICEKSYERGINSIIITNHFEYYTSNNGKLSMEISFIDNSLKEIDDCREKFNGKLEILFGMEMGQVHYWPEYVKKIVESYPFDYIIGSIHKIEDIDLKYGDYSKENIEKQNIQYLSLLYDMAKKGEYDCIGHLDLVKRYAAKQHKKNNLMDRYENNVRDILNVVIERGKGIEINTSGLRQLTGEFMPSIEIIRLYKKLGGEIITIGSDSHTQDDVGAGFDESVNLLKEIGFKKITLYRRRKPYFYAI</sequence>
<dbReference type="GO" id="GO:0004401">
    <property type="term" value="F:histidinol-phosphatase activity"/>
    <property type="evidence" value="ECO:0007669"/>
    <property type="project" value="UniProtKB-UniRule"/>
</dbReference>
<organism evidence="4 5">
    <name type="scientific">Clostridium thailandense</name>
    <dbReference type="NCBI Taxonomy" id="2794346"/>
    <lineage>
        <taxon>Bacteria</taxon>
        <taxon>Bacillati</taxon>
        <taxon>Bacillota</taxon>
        <taxon>Clostridia</taxon>
        <taxon>Eubacteriales</taxon>
        <taxon>Clostridiaceae</taxon>
        <taxon>Clostridium</taxon>
    </lineage>
</organism>
<evidence type="ECO:0000259" key="3">
    <source>
        <dbReference type="Pfam" id="PF02811"/>
    </source>
</evidence>
<protein>
    <recommendedName>
        <fullName evidence="2">Histidinol-phosphatase</fullName>
        <shortName evidence="2">HolPase</shortName>
        <ecNumber evidence="2">3.1.3.15</ecNumber>
    </recommendedName>
</protein>
<dbReference type="PANTHER" id="PTHR21039:SF0">
    <property type="entry name" value="HISTIDINOL-PHOSPHATASE"/>
    <property type="match status" value="1"/>
</dbReference>
<name>A0A949U2X6_9CLOT</name>
<evidence type="ECO:0000256" key="2">
    <source>
        <dbReference type="RuleBase" id="RU366003"/>
    </source>
</evidence>
<comment type="similarity">
    <text evidence="2">Belongs to the PHP hydrolase family. HisK subfamily.</text>
</comment>
<keyword evidence="2" id="KW-0368">Histidine biosynthesis</keyword>
<evidence type="ECO:0000256" key="1">
    <source>
        <dbReference type="ARBA" id="ARBA00022801"/>
    </source>
</evidence>
<comment type="pathway">
    <text evidence="2">Amino-acid biosynthesis; L-histidine biosynthesis; L-histidine from 5-phospho-alpha-D-ribose 1-diphosphate: step 8/9.</text>
</comment>
<dbReference type="InterPro" id="IPR010140">
    <property type="entry name" value="Histidinol_P_phosphatase_HisJ"/>
</dbReference>